<keyword evidence="3" id="KW-1185">Reference proteome</keyword>
<comment type="caution">
    <text evidence="2">The sequence shown here is derived from an EMBL/GenBank/DDBJ whole genome shotgun (WGS) entry which is preliminary data.</text>
</comment>
<reference evidence="2 3" key="1">
    <citation type="submission" date="2021-03" db="EMBL/GenBank/DDBJ databases">
        <title>Muricauda lutimaris sp. nov. and Muricauda ruestringensis sp. nov, two marine members of the Flavobacteriaceae isolated from deep sea sediments of Western Pacific.</title>
        <authorList>
            <person name="Zhao S."/>
            <person name="Liu R."/>
        </authorList>
    </citation>
    <scope>NUCLEOTIDE SEQUENCE [LARGE SCALE GENOMIC DNA]</scope>
    <source>
        <strain evidence="2 3">BC31-1-A7</strain>
    </source>
</reference>
<sequence length="241" mass="25771">MKTSKMILVNACLAFVLLANFSCSNEDDDSNAEEAITQEEAAQLVASSLEEDSGGSIETMVKLTIEVQVTIEAEYTCGFTYEDGISYQYDQNGIDASYTGNWAYQIHCNDQNLPDSATYSYEKTATASTPRISATGSSSMSGSLDGLEADGSTYTLTGTYQGDYSQQLIVSKKNVESELNMQLNSLVIDKETDSITSGSGSFTLTGTSNNASFSYSGTIEFMGNGSATVTIEGQTYIVLSN</sequence>
<organism evidence="2 3">
    <name type="scientific">Flagellimonas aurea</name>
    <dbReference type="NCBI Taxonomy" id="2915619"/>
    <lineage>
        <taxon>Bacteria</taxon>
        <taxon>Pseudomonadati</taxon>
        <taxon>Bacteroidota</taxon>
        <taxon>Flavobacteriia</taxon>
        <taxon>Flavobacteriales</taxon>
        <taxon>Flavobacteriaceae</taxon>
        <taxon>Flagellimonas</taxon>
    </lineage>
</organism>
<accession>A0ABS3G3L6</accession>
<feature type="chain" id="PRO_5045048691" description="Lipocalin-like domain-containing protein" evidence="1">
    <location>
        <begin position="25"/>
        <end position="241"/>
    </location>
</feature>
<gene>
    <name evidence="2" type="ORF">J0656_08250</name>
</gene>
<dbReference type="RefSeq" id="WP_207032801.1">
    <property type="nucleotide sequence ID" value="NZ_CP159476.1"/>
</dbReference>
<evidence type="ECO:0000256" key="1">
    <source>
        <dbReference type="SAM" id="SignalP"/>
    </source>
</evidence>
<feature type="signal peptide" evidence="1">
    <location>
        <begin position="1"/>
        <end position="24"/>
    </location>
</feature>
<proteinExistence type="predicted"/>
<protein>
    <recommendedName>
        <fullName evidence="4">Lipocalin-like domain-containing protein</fullName>
    </recommendedName>
</protein>
<keyword evidence="1" id="KW-0732">Signal</keyword>
<dbReference type="EMBL" id="JAFLNL010000003">
    <property type="protein sequence ID" value="MBO0354003.1"/>
    <property type="molecule type" value="Genomic_DNA"/>
</dbReference>
<evidence type="ECO:0008006" key="4">
    <source>
        <dbReference type="Google" id="ProtNLM"/>
    </source>
</evidence>
<dbReference type="Proteomes" id="UP000664044">
    <property type="component" value="Unassembled WGS sequence"/>
</dbReference>
<evidence type="ECO:0000313" key="3">
    <source>
        <dbReference type="Proteomes" id="UP000664044"/>
    </source>
</evidence>
<name>A0ABS3G3L6_9FLAO</name>
<evidence type="ECO:0000313" key="2">
    <source>
        <dbReference type="EMBL" id="MBO0354003.1"/>
    </source>
</evidence>